<comment type="similarity">
    <text evidence="1">Belongs to the tRNA pseudouridine synthase TruA family.</text>
</comment>
<dbReference type="GO" id="GO:0005737">
    <property type="term" value="C:cytoplasm"/>
    <property type="evidence" value="ECO:0007669"/>
    <property type="project" value="TreeGrafter"/>
</dbReference>
<feature type="compositionally biased region" description="Basic and acidic residues" evidence="4">
    <location>
        <begin position="229"/>
        <end position="243"/>
    </location>
</feature>
<sequence length="641" mass="72480">MRTAVPPIFQPSFRNNLWRIRSHLLLLPDSSQLWTYFAKQRYSSAMAAAAPNEVDYSSWSNEALVARVTELEKRLKETNAQAVNAASPNNPPAKKIRRKVPNRLIDPSKYSTRPIALKFAYLGKRYNGFEHHMNNKTRLPAVEEALWRALMKCRLIFPIDKDGNIQQGDDGDINWNGCEYAKCGRTDKGVSAFGQVVSLKVRSSRPPEHDGSEKSAGNARLYASADEAESTKQAEEAKPRKQWDPIKDELQYTHMLNKVLPPDIRVLAWCPNPPPGFSARFSCRERRYRYYFTNPAFLPVPGRKGLYSGQGERTYREGWLDIDSMQEAAKLFIGEHDFRNFCKIDPTKQITNFKRRVYHTEIKEVQRSEGPVALATWPGFRQPGVDEMFQQHQEESLSAVIDVQAELDKITSLAPSDPITAGSAFPRPTPKLYAFEVQGQSFLWHQVRHLVGILFLVGQGLEPPSVVSNLLSVEKTAGKPRYEMAEDIPLILWDCIFPDLKTKSREDSLTWIYVGDEQKGESPVKGGASGKFDRMGILEDLWETWRERKMDEVLAGTLFDAVASQGRKRDYGAEPLVPGQDVRRSAKVFHGGDSYKLSGKYIPVMQKEKMDAPEIINARYASKKGLNGGDIATQCSDEADE</sequence>
<dbReference type="Proteomes" id="UP000799766">
    <property type="component" value="Unassembled WGS sequence"/>
</dbReference>
<dbReference type="HAMAP" id="MF_00171">
    <property type="entry name" value="TruA"/>
    <property type="match status" value="1"/>
</dbReference>
<dbReference type="InterPro" id="IPR020103">
    <property type="entry name" value="PsdUridine_synth_cat_dom_sf"/>
</dbReference>
<keyword evidence="2" id="KW-0819">tRNA processing</keyword>
<dbReference type="PANTHER" id="PTHR11142:SF5">
    <property type="entry name" value="TRNA PSEUDOURIDINE(38_39) SYNTHASE"/>
    <property type="match status" value="1"/>
</dbReference>
<reference evidence="6" key="1">
    <citation type="journal article" date="2020" name="Stud. Mycol.">
        <title>101 Dothideomycetes genomes: a test case for predicting lifestyles and emergence of pathogens.</title>
        <authorList>
            <person name="Haridas S."/>
            <person name="Albert R."/>
            <person name="Binder M."/>
            <person name="Bloem J."/>
            <person name="Labutti K."/>
            <person name="Salamov A."/>
            <person name="Andreopoulos B."/>
            <person name="Baker S."/>
            <person name="Barry K."/>
            <person name="Bills G."/>
            <person name="Bluhm B."/>
            <person name="Cannon C."/>
            <person name="Castanera R."/>
            <person name="Culley D."/>
            <person name="Daum C."/>
            <person name="Ezra D."/>
            <person name="Gonzalez J."/>
            <person name="Henrissat B."/>
            <person name="Kuo A."/>
            <person name="Liang C."/>
            <person name="Lipzen A."/>
            <person name="Lutzoni F."/>
            <person name="Magnuson J."/>
            <person name="Mondo S."/>
            <person name="Nolan M."/>
            <person name="Ohm R."/>
            <person name="Pangilinan J."/>
            <person name="Park H.-J."/>
            <person name="Ramirez L."/>
            <person name="Alfaro M."/>
            <person name="Sun H."/>
            <person name="Tritt A."/>
            <person name="Yoshinaga Y."/>
            <person name="Zwiers L.-H."/>
            <person name="Turgeon B."/>
            <person name="Goodwin S."/>
            <person name="Spatafora J."/>
            <person name="Crous P."/>
            <person name="Grigoriev I."/>
        </authorList>
    </citation>
    <scope>NUCLEOTIDE SEQUENCE</scope>
    <source>
        <strain evidence="6">ATCC 16933</strain>
    </source>
</reference>
<evidence type="ECO:0000313" key="7">
    <source>
        <dbReference type="Proteomes" id="UP000799766"/>
    </source>
</evidence>
<accession>A0A6A6P404</accession>
<dbReference type="OrthoDB" id="25767at2759"/>
<dbReference type="GO" id="GO:0031119">
    <property type="term" value="P:tRNA pseudouridine synthesis"/>
    <property type="evidence" value="ECO:0007669"/>
    <property type="project" value="TreeGrafter"/>
</dbReference>
<dbReference type="Gene3D" id="3.30.70.660">
    <property type="entry name" value="Pseudouridine synthase I, catalytic domain, C-terminal subdomain"/>
    <property type="match status" value="1"/>
</dbReference>
<gene>
    <name evidence="6" type="ORF">BDY21DRAFT_210707</name>
</gene>
<evidence type="ECO:0000313" key="6">
    <source>
        <dbReference type="EMBL" id="KAF2458725.1"/>
    </source>
</evidence>
<dbReference type="PANTHER" id="PTHR11142">
    <property type="entry name" value="PSEUDOURIDYLATE SYNTHASE"/>
    <property type="match status" value="1"/>
</dbReference>
<dbReference type="GO" id="GO:0005634">
    <property type="term" value="C:nucleus"/>
    <property type="evidence" value="ECO:0007669"/>
    <property type="project" value="TreeGrafter"/>
</dbReference>
<dbReference type="InterPro" id="IPR020094">
    <property type="entry name" value="TruA/RsuA/RluB/E/F_N"/>
</dbReference>
<evidence type="ECO:0000256" key="4">
    <source>
        <dbReference type="SAM" id="MobiDB-lite"/>
    </source>
</evidence>
<dbReference type="InterPro" id="IPR020097">
    <property type="entry name" value="PsdUridine_synth_TruA_a/b_dom"/>
</dbReference>
<evidence type="ECO:0000259" key="5">
    <source>
        <dbReference type="Pfam" id="PF01416"/>
    </source>
</evidence>
<dbReference type="Pfam" id="PF01416">
    <property type="entry name" value="PseudoU_synth_1"/>
    <property type="match status" value="1"/>
</dbReference>
<proteinExistence type="inferred from homology"/>
<dbReference type="GO" id="GO:0009982">
    <property type="term" value="F:pseudouridine synthase activity"/>
    <property type="evidence" value="ECO:0007669"/>
    <property type="project" value="InterPro"/>
</dbReference>
<name>A0A6A6P404_9PEZI</name>
<feature type="domain" description="Pseudouridine synthase I TruA alpha/beta" evidence="5">
    <location>
        <begin position="328"/>
        <end position="498"/>
    </location>
</feature>
<dbReference type="GO" id="GO:1990481">
    <property type="term" value="P:mRNA pseudouridine synthesis"/>
    <property type="evidence" value="ECO:0007669"/>
    <property type="project" value="TreeGrafter"/>
</dbReference>
<evidence type="ECO:0000256" key="3">
    <source>
        <dbReference type="ARBA" id="ARBA00023235"/>
    </source>
</evidence>
<dbReference type="InterPro" id="IPR001406">
    <property type="entry name" value="PsdUridine_synth_TruA"/>
</dbReference>
<dbReference type="AlphaFoldDB" id="A0A6A6P404"/>
<evidence type="ECO:0000256" key="2">
    <source>
        <dbReference type="ARBA" id="ARBA00022694"/>
    </source>
</evidence>
<dbReference type="GO" id="GO:0003723">
    <property type="term" value="F:RNA binding"/>
    <property type="evidence" value="ECO:0007669"/>
    <property type="project" value="InterPro"/>
</dbReference>
<dbReference type="Gene3D" id="3.30.70.580">
    <property type="entry name" value="Pseudouridine synthase I, catalytic domain, N-terminal subdomain"/>
    <property type="match status" value="1"/>
</dbReference>
<dbReference type="SUPFAM" id="SSF55120">
    <property type="entry name" value="Pseudouridine synthase"/>
    <property type="match status" value="1"/>
</dbReference>
<organism evidence="6 7">
    <name type="scientific">Lineolata rhizophorae</name>
    <dbReference type="NCBI Taxonomy" id="578093"/>
    <lineage>
        <taxon>Eukaryota</taxon>
        <taxon>Fungi</taxon>
        <taxon>Dikarya</taxon>
        <taxon>Ascomycota</taxon>
        <taxon>Pezizomycotina</taxon>
        <taxon>Dothideomycetes</taxon>
        <taxon>Dothideomycetes incertae sedis</taxon>
        <taxon>Lineolatales</taxon>
        <taxon>Lineolataceae</taxon>
        <taxon>Lineolata</taxon>
    </lineage>
</organism>
<feature type="region of interest" description="Disordered" evidence="4">
    <location>
        <begin position="201"/>
        <end position="243"/>
    </location>
</feature>
<dbReference type="InterPro" id="IPR020095">
    <property type="entry name" value="PsdUridine_synth_TruA_C"/>
</dbReference>
<dbReference type="EMBL" id="MU001677">
    <property type="protein sequence ID" value="KAF2458725.1"/>
    <property type="molecule type" value="Genomic_DNA"/>
</dbReference>
<protein>
    <submittedName>
        <fullName evidence="6">Pseudouridine synthase</fullName>
    </submittedName>
</protein>
<keyword evidence="3" id="KW-0413">Isomerase</keyword>
<keyword evidence="7" id="KW-1185">Reference proteome</keyword>
<evidence type="ECO:0000256" key="1">
    <source>
        <dbReference type="ARBA" id="ARBA00009375"/>
    </source>
</evidence>